<evidence type="ECO:0008006" key="3">
    <source>
        <dbReference type="Google" id="ProtNLM"/>
    </source>
</evidence>
<dbReference type="Gene3D" id="2.100.10.30">
    <property type="entry name" value="Jacalin-like lectin domain"/>
    <property type="match status" value="1"/>
</dbReference>
<gene>
    <name evidence="1" type="ORF">BDZ94DRAFT_908399</name>
</gene>
<dbReference type="InterPro" id="IPR036404">
    <property type="entry name" value="Jacalin-like_lectin_dom_sf"/>
</dbReference>
<dbReference type="SUPFAM" id="SSF51101">
    <property type="entry name" value="Mannose-binding lectins"/>
    <property type="match status" value="1"/>
</dbReference>
<proteinExistence type="predicted"/>
<sequence length="180" mass="19266">MSLLPALITSKAVGNVTALNNWDDNVQVGLWPARENIQQILSVTLWVGANQINGIQTRYMMTNNSPQDSPVRGQQNGTQHVITAGANQFFVGIYGSRDNDPDTPTLRRLGFLLYDQNKGDVTPSAFAGTFPPGPGTNTVGFTSLGLIVAFSGTTSATNNLDTLSVYKFQAGQEAVGVFNN</sequence>
<reference evidence="1" key="1">
    <citation type="submission" date="2020-11" db="EMBL/GenBank/DDBJ databases">
        <authorList>
            <consortium name="DOE Joint Genome Institute"/>
            <person name="Ahrendt S."/>
            <person name="Riley R."/>
            <person name="Andreopoulos W."/>
            <person name="Labutti K."/>
            <person name="Pangilinan J."/>
            <person name="Ruiz-Duenas F.J."/>
            <person name="Barrasa J.M."/>
            <person name="Sanchez-Garcia M."/>
            <person name="Camarero S."/>
            <person name="Miyauchi S."/>
            <person name="Serrano A."/>
            <person name="Linde D."/>
            <person name="Babiker R."/>
            <person name="Drula E."/>
            <person name="Ayuso-Fernandez I."/>
            <person name="Pacheco R."/>
            <person name="Padilla G."/>
            <person name="Ferreira P."/>
            <person name="Barriuso J."/>
            <person name="Kellner H."/>
            <person name="Castanera R."/>
            <person name="Alfaro M."/>
            <person name="Ramirez L."/>
            <person name="Pisabarro A.G."/>
            <person name="Kuo A."/>
            <person name="Tritt A."/>
            <person name="Lipzen A."/>
            <person name="He G."/>
            <person name="Yan M."/>
            <person name="Ng V."/>
            <person name="Cullen D."/>
            <person name="Martin F."/>
            <person name="Rosso M.-N."/>
            <person name="Henrissat B."/>
            <person name="Hibbett D."/>
            <person name="Martinez A.T."/>
            <person name="Grigoriev I.V."/>
        </authorList>
    </citation>
    <scope>NUCLEOTIDE SEQUENCE</scope>
    <source>
        <strain evidence="1">CBS 247.69</strain>
    </source>
</reference>
<protein>
    <recommendedName>
        <fullName evidence="3">Lectin</fullName>
    </recommendedName>
</protein>
<accession>A0A9P6CPM1</accession>
<comment type="caution">
    <text evidence="1">The sequence shown here is derived from an EMBL/GenBank/DDBJ whole genome shotgun (WGS) entry which is preliminary data.</text>
</comment>
<dbReference type="OrthoDB" id="2951854at2759"/>
<dbReference type="EMBL" id="MU150235">
    <property type="protein sequence ID" value="KAF9467813.1"/>
    <property type="molecule type" value="Genomic_DNA"/>
</dbReference>
<organism evidence="1 2">
    <name type="scientific">Collybia nuda</name>
    <dbReference type="NCBI Taxonomy" id="64659"/>
    <lineage>
        <taxon>Eukaryota</taxon>
        <taxon>Fungi</taxon>
        <taxon>Dikarya</taxon>
        <taxon>Basidiomycota</taxon>
        <taxon>Agaricomycotina</taxon>
        <taxon>Agaricomycetes</taxon>
        <taxon>Agaricomycetidae</taxon>
        <taxon>Agaricales</taxon>
        <taxon>Tricholomatineae</taxon>
        <taxon>Clitocybaceae</taxon>
        <taxon>Collybia</taxon>
    </lineage>
</organism>
<keyword evidence="2" id="KW-1185">Reference proteome</keyword>
<evidence type="ECO:0000313" key="1">
    <source>
        <dbReference type="EMBL" id="KAF9467813.1"/>
    </source>
</evidence>
<dbReference type="Proteomes" id="UP000807353">
    <property type="component" value="Unassembled WGS sequence"/>
</dbReference>
<evidence type="ECO:0000313" key="2">
    <source>
        <dbReference type="Proteomes" id="UP000807353"/>
    </source>
</evidence>
<name>A0A9P6CPM1_9AGAR</name>
<dbReference type="AlphaFoldDB" id="A0A9P6CPM1"/>